<gene>
    <name evidence="2" type="ORF">CCM_00552</name>
</gene>
<dbReference type="InParanoid" id="G3J4T1"/>
<sequence length="86" mass="9311">MGGFRVAVSGSQGRGGGSWRLDAFTHNAANPQSETPSNPFLRLIFLGLWVVCTSRGAMMRWRAYPPDAKAVAANKSPARHCPDPVR</sequence>
<dbReference type="EMBL" id="JH126399">
    <property type="protein sequence ID" value="EGX95898.1"/>
    <property type="molecule type" value="Genomic_DNA"/>
</dbReference>
<protein>
    <submittedName>
        <fullName evidence="2">Uncharacterized protein</fullName>
    </submittedName>
</protein>
<dbReference type="GeneID" id="18162587"/>
<dbReference type="Proteomes" id="UP000001610">
    <property type="component" value="Unassembled WGS sequence"/>
</dbReference>
<evidence type="ECO:0000256" key="1">
    <source>
        <dbReference type="SAM" id="MobiDB-lite"/>
    </source>
</evidence>
<proteinExistence type="predicted"/>
<keyword evidence="3" id="KW-1185">Reference proteome</keyword>
<dbReference type="KEGG" id="cmt:CCM_00552"/>
<dbReference type="HOGENOM" id="CLU_2497818_0_0_1"/>
<name>G3J4T1_CORMM</name>
<evidence type="ECO:0000313" key="2">
    <source>
        <dbReference type="EMBL" id="EGX95898.1"/>
    </source>
</evidence>
<feature type="region of interest" description="Disordered" evidence="1">
    <location>
        <begin position="1"/>
        <end position="21"/>
    </location>
</feature>
<evidence type="ECO:0000313" key="3">
    <source>
        <dbReference type="Proteomes" id="UP000001610"/>
    </source>
</evidence>
<organism evidence="2 3">
    <name type="scientific">Cordyceps militaris (strain CM01)</name>
    <name type="common">Caterpillar fungus</name>
    <dbReference type="NCBI Taxonomy" id="983644"/>
    <lineage>
        <taxon>Eukaryota</taxon>
        <taxon>Fungi</taxon>
        <taxon>Dikarya</taxon>
        <taxon>Ascomycota</taxon>
        <taxon>Pezizomycotina</taxon>
        <taxon>Sordariomycetes</taxon>
        <taxon>Hypocreomycetidae</taxon>
        <taxon>Hypocreales</taxon>
        <taxon>Cordycipitaceae</taxon>
        <taxon>Cordyceps</taxon>
    </lineage>
</organism>
<accession>G3J4T1</accession>
<dbReference type="RefSeq" id="XP_006665775.1">
    <property type="nucleotide sequence ID" value="XM_006665712.1"/>
</dbReference>
<dbReference type="VEuPathDB" id="FungiDB:CCM_00552"/>
<dbReference type="AlphaFoldDB" id="G3J4T1"/>
<reference evidence="2 3" key="1">
    <citation type="journal article" date="2011" name="Genome Biol.">
        <title>Genome sequence of the insect pathogenic fungus Cordyceps militaris, a valued traditional Chinese medicine.</title>
        <authorList>
            <person name="Zheng P."/>
            <person name="Xia Y."/>
            <person name="Xiao G."/>
            <person name="Xiong C."/>
            <person name="Hu X."/>
            <person name="Zhang S."/>
            <person name="Zheng H."/>
            <person name="Huang Y."/>
            <person name="Zhou Y."/>
            <person name="Wang S."/>
            <person name="Zhao G.P."/>
            <person name="Liu X."/>
            <person name="St Leger R.J."/>
            <person name="Wang C."/>
        </authorList>
    </citation>
    <scope>NUCLEOTIDE SEQUENCE [LARGE SCALE GENOMIC DNA]</scope>
    <source>
        <strain evidence="2 3">CM01</strain>
    </source>
</reference>